<dbReference type="PANTHER" id="PTHR21075">
    <property type="entry name" value="ANAEROBIC RIBONUCLEOSIDE-TRIPHOSPHATE REDUCTASE"/>
    <property type="match status" value="1"/>
</dbReference>
<feature type="domain" description="ATP-cone" evidence="4">
    <location>
        <begin position="3"/>
        <end position="91"/>
    </location>
</feature>
<dbReference type="Pfam" id="PF13597">
    <property type="entry name" value="NRDD"/>
    <property type="match status" value="1"/>
</dbReference>
<dbReference type="EMBL" id="JAFBDT010000003">
    <property type="protein sequence ID" value="MBM7561137.1"/>
    <property type="molecule type" value="Genomic_DNA"/>
</dbReference>
<dbReference type="RefSeq" id="WP_204662262.1">
    <property type="nucleotide sequence ID" value="NZ_JAFBDT010000003.1"/>
</dbReference>
<dbReference type="InterPro" id="IPR012833">
    <property type="entry name" value="NrdD"/>
</dbReference>
<evidence type="ECO:0000313" key="5">
    <source>
        <dbReference type="EMBL" id="MBM7561137.1"/>
    </source>
</evidence>
<keyword evidence="2 3" id="KW-0067">ATP-binding</keyword>
<dbReference type="CDD" id="cd01675">
    <property type="entry name" value="RNR_III"/>
    <property type="match status" value="1"/>
</dbReference>
<dbReference type="NCBIfam" id="TIGR02487">
    <property type="entry name" value="NrdD"/>
    <property type="match status" value="1"/>
</dbReference>
<comment type="caution">
    <text evidence="5">The sequence shown here is derived from an EMBL/GenBank/DDBJ whole genome shotgun (WGS) entry which is preliminary data.</text>
</comment>
<dbReference type="PROSITE" id="PS51161">
    <property type="entry name" value="ATP_CONE"/>
    <property type="match status" value="1"/>
</dbReference>
<sequence length="687" mass="78057">MIQKVVKREGQVEAYCADKIAAAMTKAFVETKISPKSDIKALVDGVEQKLNRYSVHIEEIQDAVEETLMKSGYYEVAKAYILYREEHAKKRLGIDHYINKIDEYMDRSDWRVTENSNAHYSFGALNKYISEMQSRDYWLHRVYPANISNAYKNGDFHIHDLGSLTVYCCGYSLMDVINKGVKGVSNIPSSKPAKHFSSLLAQIANLTTVFQNEIAGAVAFSSFDTLTAPFVKEDALSYEEVKQVMQSFIFQINSNSRGGAEPAFSNLTFDLMVPEDMKVKPAVVGGKFMTYTYEACQKEMDLINKAFYEVMLEGDSNGAVHSYPIPTYNIHKAFDWNRETDALLWEMTGKYGIPYFANFINSDMNPEDARSMCCRLRLDKRELVKRNGGLFGSGEKTGSIGVVTLNLPRYAYEADHKEAFFEILDRNMELAKDSLILKRKFLKEQLDRGLLPAFMEYIGGLENHFSTIGYVGANEMCENLIGKDILSEEGHALTYEVLMYMRHKIQDFQEETGDLFNLEATPAESTAYKLASRDKMLYKEIKTQGDSVPYYTNSCHVPVHKVTDIHSLYEHQHKLQALHTGGTVIHNYLETSVSGEKAKAIVKYVTENFEAPYTSLSPVYSICKTHGFIHGAYDVCPKCGASVEKYQRVTGYIRPISRFNDGKKAEYKDRRQIGVSYENIFANTYTL</sequence>
<dbReference type="SUPFAM" id="SSF51998">
    <property type="entry name" value="PFL-like glycyl radical enzymes"/>
    <property type="match status" value="1"/>
</dbReference>
<dbReference type="Gene3D" id="3.20.70.20">
    <property type="match status" value="1"/>
</dbReference>
<keyword evidence="6" id="KW-1185">Reference proteome</keyword>
<reference evidence="5 6" key="1">
    <citation type="submission" date="2021-01" db="EMBL/GenBank/DDBJ databases">
        <title>Genomic Encyclopedia of Type Strains, Phase IV (KMG-IV): sequencing the most valuable type-strain genomes for metagenomic binning, comparative biology and taxonomic classification.</title>
        <authorList>
            <person name="Goeker M."/>
        </authorList>
    </citation>
    <scope>NUCLEOTIDE SEQUENCE [LARGE SCALE GENOMIC DNA]</scope>
    <source>
        <strain evidence="5 6">DSM 24436</strain>
    </source>
</reference>
<name>A0ABS2MPA4_9FIRM</name>
<dbReference type="GO" id="GO:0008998">
    <property type="term" value="F:ribonucleoside-triphosphate reductase (thioredoxin) activity"/>
    <property type="evidence" value="ECO:0007669"/>
    <property type="project" value="UniProtKB-EC"/>
</dbReference>
<keyword evidence="1 3" id="KW-0547">Nucleotide-binding</keyword>
<protein>
    <submittedName>
        <fullName evidence="5">Ribonucleoside-triphosphate reductase</fullName>
        <ecNumber evidence="5">1.17.4.2</ecNumber>
    </submittedName>
</protein>
<evidence type="ECO:0000259" key="4">
    <source>
        <dbReference type="PROSITE" id="PS51161"/>
    </source>
</evidence>
<keyword evidence="5" id="KW-0560">Oxidoreductase</keyword>
<dbReference type="PANTHER" id="PTHR21075:SF0">
    <property type="entry name" value="ANAEROBIC RIBONUCLEOSIDE-TRIPHOSPHATE REDUCTASE"/>
    <property type="match status" value="1"/>
</dbReference>
<dbReference type="EC" id="1.17.4.2" evidence="5"/>
<dbReference type="InterPro" id="IPR005144">
    <property type="entry name" value="ATP-cone_dom"/>
</dbReference>
<dbReference type="Proteomes" id="UP000767854">
    <property type="component" value="Unassembled WGS sequence"/>
</dbReference>
<dbReference type="NCBIfam" id="NF006126">
    <property type="entry name" value="PRK08270.1"/>
    <property type="match status" value="1"/>
</dbReference>
<proteinExistence type="predicted"/>
<organism evidence="5 6">
    <name type="scientific">Fusibacter tunisiensis</name>
    <dbReference type="NCBI Taxonomy" id="1008308"/>
    <lineage>
        <taxon>Bacteria</taxon>
        <taxon>Bacillati</taxon>
        <taxon>Bacillota</taxon>
        <taxon>Clostridia</taxon>
        <taxon>Eubacteriales</taxon>
        <taxon>Eubacteriales Family XII. Incertae Sedis</taxon>
        <taxon>Fusibacter</taxon>
    </lineage>
</organism>
<evidence type="ECO:0000256" key="1">
    <source>
        <dbReference type="ARBA" id="ARBA00022741"/>
    </source>
</evidence>
<evidence type="ECO:0000313" key="6">
    <source>
        <dbReference type="Proteomes" id="UP000767854"/>
    </source>
</evidence>
<accession>A0ABS2MPA4</accession>
<evidence type="ECO:0000256" key="2">
    <source>
        <dbReference type="ARBA" id="ARBA00022840"/>
    </source>
</evidence>
<evidence type="ECO:0000256" key="3">
    <source>
        <dbReference type="PROSITE-ProRule" id="PRU00492"/>
    </source>
</evidence>
<gene>
    <name evidence="5" type="ORF">JOC49_000654</name>
</gene>
<dbReference type="Pfam" id="PF03477">
    <property type="entry name" value="ATP-cone"/>
    <property type="match status" value="1"/>
</dbReference>